<dbReference type="InterPro" id="IPR036134">
    <property type="entry name" value="Crypto/Photolyase_FAD-like_sf"/>
</dbReference>
<dbReference type="EMBL" id="QMFY01000001">
    <property type="protein sequence ID" value="RAW03247.1"/>
    <property type="molecule type" value="Genomic_DNA"/>
</dbReference>
<evidence type="ECO:0000313" key="3">
    <source>
        <dbReference type="Proteomes" id="UP000251889"/>
    </source>
</evidence>
<keyword evidence="2" id="KW-0456">Lyase</keyword>
<evidence type="ECO:0000313" key="2">
    <source>
        <dbReference type="EMBL" id="RAW03247.1"/>
    </source>
</evidence>
<protein>
    <submittedName>
        <fullName evidence="2">Cryptochrome/photolyase family protein</fullName>
    </submittedName>
</protein>
<dbReference type="Gene3D" id="1.25.40.80">
    <property type="match status" value="1"/>
</dbReference>
<dbReference type="OrthoDB" id="5288100at2"/>
<dbReference type="Gene3D" id="1.10.579.10">
    <property type="entry name" value="DNA Cyclobutane Dipyrimidine Photolyase, subunit A, domain 3"/>
    <property type="match status" value="1"/>
</dbReference>
<feature type="domain" description="Cryptochrome/DNA photolyase FAD-binding" evidence="1">
    <location>
        <begin position="298"/>
        <end position="392"/>
    </location>
</feature>
<evidence type="ECO:0000259" key="1">
    <source>
        <dbReference type="Pfam" id="PF03441"/>
    </source>
</evidence>
<name>A0A364Y8D3_9BACT</name>
<dbReference type="Proteomes" id="UP000251889">
    <property type="component" value="Unassembled WGS sequence"/>
</dbReference>
<sequence>MEAALIFPHQLFAETSWLKKNVEVFLIEDHLYFTQFKFHKQKLVLHRASMKYYEQRLKHQGFKVHYVEHAEHDNLKTLFEGLRNKRVTTIHCVEAVDYLLTRRLKRYSSHNDITLVVHRTPNFLITDEEFASMTNGKYFMANFYIQQRKKLKILLDESGGPLGGKWSFDTENRKKVGKNVSIPPIYIPRENDFVKEAKNYANQHFAENYGTCESFLYPTTHEEAIITLEDFLRHRMHSFGDYEDAIVRNESFLFHAVLTPALNIGLLTPKQIVDKVFEFVNTYHYPLNCLEGFIRQIIGWREFMRGIYMREGVFERTANSQNFSNKIPETFWTGDTGIEPIDATIKKILKTGYCHHIERLMILGNFMQLCQFHPNHVYHWFMELFIDAYDWVMVPNVYGMSQYADGGLITTKPYVSGSNYILKMSDYKKGKWCDIWDALYWRYIFKNQDTFRQNQRMNMIVSLLGKMEKVKLQRHLKVADEFLAHLRHPHSTQINFTTRR</sequence>
<dbReference type="Pfam" id="PF04244">
    <property type="entry name" value="DPRP"/>
    <property type="match status" value="1"/>
</dbReference>
<dbReference type="InterPro" id="IPR007357">
    <property type="entry name" value="PhrB-like"/>
</dbReference>
<dbReference type="Gene3D" id="3.40.50.620">
    <property type="entry name" value="HUPs"/>
    <property type="match status" value="1"/>
</dbReference>
<dbReference type="InterPro" id="IPR014729">
    <property type="entry name" value="Rossmann-like_a/b/a_fold"/>
</dbReference>
<dbReference type="RefSeq" id="WP_112745462.1">
    <property type="nucleotide sequence ID" value="NZ_QMFY01000001.1"/>
</dbReference>
<keyword evidence="3" id="KW-1185">Reference proteome</keyword>
<dbReference type="InterPro" id="IPR052551">
    <property type="entry name" value="UV-DNA_repair_photolyase"/>
</dbReference>
<proteinExistence type="predicted"/>
<organism evidence="2 3">
    <name type="scientific">Pseudochryseolinea flava</name>
    <dbReference type="NCBI Taxonomy" id="2059302"/>
    <lineage>
        <taxon>Bacteria</taxon>
        <taxon>Pseudomonadati</taxon>
        <taxon>Bacteroidota</taxon>
        <taxon>Cytophagia</taxon>
        <taxon>Cytophagales</taxon>
        <taxon>Fulvivirgaceae</taxon>
        <taxon>Pseudochryseolinea</taxon>
    </lineage>
</organism>
<dbReference type="SUPFAM" id="SSF48173">
    <property type="entry name" value="Cryptochrome/photolyase FAD-binding domain"/>
    <property type="match status" value="1"/>
</dbReference>
<dbReference type="Gene3D" id="1.10.10.1710">
    <property type="entry name" value="Deoxyribodipyrimidine photolyase-related"/>
    <property type="match status" value="1"/>
</dbReference>
<comment type="caution">
    <text evidence="2">The sequence shown here is derived from an EMBL/GenBank/DDBJ whole genome shotgun (WGS) entry which is preliminary data.</text>
</comment>
<dbReference type="AlphaFoldDB" id="A0A364Y8D3"/>
<gene>
    <name evidence="2" type="ORF">DQQ10_03950</name>
</gene>
<reference evidence="2 3" key="1">
    <citation type="submission" date="2018-06" db="EMBL/GenBank/DDBJ databases">
        <title>Chryseolinea flavus sp. nov., a member of the phylum Bacteroidetes isolated from soil.</title>
        <authorList>
            <person name="Li Y."/>
            <person name="Wang J."/>
        </authorList>
    </citation>
    <scope>NUCLEOTIDE SEQUENCE [LARGE SCALE GENOMIC DNA]</scope>
    <source>
        <strain evidence="2 3">SDU1-6</strain>
    </source>
</reference>
<dbReference type="GO" id="GO:0016829">
    <property type="term" value="F:lyase activity"/>
    <property type="evidence" value="ECO:0007669"/>
    <property type="project" value="UniProtKB-KW"/>
</dbReference>
<dbReference type="InterPro" id="IPR005101">
    <property type="entry name" value="Cryptochr/Photolyase_FAD-bd"/>
</dbReference>
<dbReference type="PANTHER" id="PTHR38657">
    <property type="entry name" value="SLR1343 PROTEIN"/>
    <property type="match status" value="1"/>
</dbReference>
<dbReference type="Pfam" id="PF03441">
    <property type="entry name" value="FAD_binding_7"/>
    <property type="match status" value="1"/>
</dbReference>
<dbReference type="PANTHER" id="PTHR38657:SF1">
    <property type="entry name" value="SLR1343 PROTEIN"/>
    <property type="match status" value="1"/>
</dbReference>
<accession>A0A364Y8D3</accession>